<reference evidence="3" key="1">
    <citation type="submission" date="2017-06" db="EMBL/GenBank/DDBJ databases">
        <title>Genome analysis of Fimbriiglobus ruber SP5, the first member of the order Planctomycetales with confirmed chitinolytic capability.</title>
        <authorList>
            <person name="Ravin N.V."/>
            <person name="Rakitin A.L."/>
            <person name="Ivanova A.A."/>
            <person name="Beletsky A.V."/>
            <person name="Kulichevskaya I.S."/>
            <person name="Mardanov A.V."/>
            <person name="Dedysh S.N."/>
        </authorList>
    </citation>
    <scope>NUCLEOTIDE SEQUENCE [LARGE SCALE GENOMIC DNA]</scope>
    <source>
        <strain evidence="3">SP5</strain>
    </source>
</reference>
<feature type="chain" id="PRO_5012058862" evidence="1">
    <location>
        <begin position="23"/>
        <end position="491"/>
    </location>
</feature>
<name>A0A225EB16_9BACT</name>
<protein>
    <submittedName>
        <fullName evidence="2">Uncharacterized protein</fullName>
    </submittedName>
</protein>
<keyword evidence="1" id="KW-0732">Signal</keyword>
<dbReference type="AlphaFoldDB" id="A0A225EB16"/>
<sequence>MRRFLTPLAAAVCALAALPAVAQEPPLPPTQADRKEIVTVVAPAPVPALRYELLPPARDRVPGNAAVGYFKAITLRPAPPKDAAAAQKQQALYETWNAAPIDRLPAKDAAEYLKPYRDMLRAADEAARCDRCDWHPGTPLKIEDIQGMLSSVQGNREVIRGLKLRARLELAEKRPADAVRTVQTMFQIAKHYGEGGTAIQMLVGLAFEAITLGCVEDMIRQPDGPNLYWALTAAPHPLVDPRPALDGEAEMSTSFIPNLRELTAGPMTEARAVKTYQDAIRLLKGSLGDAENEGLLDLLGRLEMAAGQSLQGPRAKTDLTARGWPAADVDAMPNAQAVLLRAVAVHRELWDDQVKLFYLPYPAALTQLAVVEKRTKAVGKTYPNDAIIGILSQVYPALSKVHESHRRLVRRVAQLRAVEAVRLQAAVNGGVLPKTLADVTVVPVPDDPNTGKPFEYAATTDTFTLTAPPPPGEKPNLANAVEYVVTVRKAK</sequence>
<comment type="caution">
    <text evidence="2">The sequence shown here is derived from an EMBL/GenBank/DDBJ whole genome shotgun (WGS) entry which is preliminary data.</text>
</comment>
<organism evidence="2 3">
    <name type="scientific">Fimbriiglobus ruber</name>
    <dbReference type="NCBI Taxonomy" id="1908690"/>
    <lineage>
        <taxon>Bacteria</taxon>
        <taxon>Pseudomonadati</taxon>
        <taxon>Planctomycetota</taxon>
        <taxon>Planctomycetia</taxon>
        <taxon>Gemmatales</taxon>
        <taxon>Gemmataceae</taxon>
        <taxon>Fimbriiglobus</taxon>
    </lineage>
</organism>
<gene>
    <name evidence="2" type="ORF">FRUB_02066</name>
</gene>
<dbReference type="OrthoDB" id="278035at2"/>
<keyword evidence="3" id="KW-1185">Reference proteome</keyword>
<evidence type="ECO:0000256" key="1">
    <source>
        <dbReference type="SAM" id="SignalP"/>
    </source>
</evidence>
<evidence type="ECO:0000313" key="3">
    <source>
        <dbReference type="Proteomes" id="UP000214646"/>
    </source>
</evidence>
<feature type="signal peptide" evidence="1">
    <location>
        <begin position="1"/>
        <end position="22"/>
    </location>
</feature>
<evidence type="ECO:0000313" key="2">
    <source>
        <dbReference type="EMBL" id="OWK45735.1"/>
    </source>
</evidence>
<accession>A0A225EB16</accession>
<dbReference type="RefSeq" id="WP_088253421.1">
    <property type="nucleotide sequence ID" value="NZ_NIDE01000002.1"/>
</dbReference>
<proteinExistence type="predicted"/>
<dbReference type="EMBL" id="NIDE01000002">
    <property type="protein sequence ID" value="OWK45735.1"/>
    <property type="molecule type" value="Genomic_DNA"/>
</dbReference>
<dbReference type="Proteomes" id="UP000214646">
    <property type="component" value="Unassembled WGS sequence"/>
</dbReference>